<sequence>MALHERDIHADDDDPAQPPWSAPIDHDVFTDGCPACEAARAAISMEFDLRQCSLRLWVAGWSPIELLDEVVRTTGLARSRDFMVQVLLVDDSHRSDQARTPEWTARIDALRAMTGISDVADGWFVRWAVANRCSVESECIANGTLRTLYDLLDPQVAA</sequence>
<dbReference type="AlphaFoldDB" id="A0A6C7EB03"/>
<feature type="region of interest" description="Disordered" evidence="1">
    <location>
        <begin position="1"/>
        <end position="22"/>
    </location>
</feature>
<dbReference type="OrthoDB" id="3508128at2"/>
<gene>
    <name evidence="2" type="ORF">YM304_36030</name>
</gene>
<accession>A0A6C7EB03</accession>
<evidence type="ECO:0000313" key="3">
    <source>
        <dbReference type="Proteomes" id="UP000011863"/>
    </source>
</evidence>
<dbReference type="Proteomes" id="UP000011863">
    <property type="component" value="Chromosome"/>
</dbReference>
<evidence type="ECO:0000313" key="2">
    <source>
        <dbReference type="EMBL" id="BAN03917.1"/>
    </source>
</evidence>
<evidence type="ECO:0000256" key="1">
    <source>
        <dbReference type="SAM" id="MobiDB-lite"/>
    </source>
</evidence>
<name>A0A6C7EB03_ILUCY</name>
<keyword evidence="3" id="KW-1185">Reference proteome</keyword>
<dbReference type="RefSeq" id="WP_015443164.1">
    <property type="nucleotide sequence ID" value="NC_020520.1"/>
</dbReference>
<dbReference type="KEGG" id="aym:YM304_36030"/>
<protein>
    <submittedName>
        <fullName evidence="2">Uncharacterized protein</fullName>
    </submittedName>
</protein>
<organism evidence="2 3">
    <name type="scientific">Ilumatobacter coccineus (strain NBRC 103263 / KCTC 29153 / YM16-304)</name>
    <dbReference type="NCBI Taxonomy" id="1313172"/>
    <lineage>
        <taxon>Bacteria</taxon>
        <taxon>Bacillati</taxon>
        <taxon>Actinomycetota</taxon>
        <taxon>Acidimicrobiia</taxon>
        <taxon>Acidimicrobiales</taxon>
        <taxon>Ilumatobacteraceae</taxon>
        <taxon>Ilumatobacter</taxon>
    </lineage>
</organism>
<proteinExistence type="predicted"/>
<dbReference type="EMBL" id="AP012057">
    <property type="protein sequence ID" value="BAN03917.1"/>
    <property type="molecule type" value="Genomic_DNA"/>
</dbReference>
<reference evidence="2 3" key="1">
    <citation type="journal article" date="2013" name="Int. J. Syst. Evol. Microbiol.">
        <title>Ilumatobacter nonamiense sp. nov. and Ilumatobacter coccineum sp. nov., isolated from seashore sand.</title>
        <authorList>
            <person name="Matsumoto A."/>
            <person name="Kasai H."/>
            <person name="Matsuo Y."/>
            <person name="Shizuri Y."/>
            <person name="Ichikawa N."/>
            <person name="Fujita N."/>
            <person name="Omura S."/>
            <person name="Takahashi Y."/>
        </authorList>
    </citation>
    <scope>NUCLEOTIDE SEQUENCE [LARGE SCALE GENOMIC DNA]</scope>
    <source>
        <strain evidence="3">NBRC 103263 / KCTC 29153 / YM16-304</strain>
    </source>
</reference>